<evidence type="ECO:0000313" key="3">
    <source>
        <dbReference type="Proteomes" id="UP001500064"/>
    </source>
</evidence>
<keyword evidence="3" id="KW-1185">Reference proteome</keyword>
<feature type="transmembrane region" description="Helical" evidence="1">
    <location>
        <begin position="192"/>
        <end position="212"/>
    </location>
</feature>
<organism evidence="2 3">
    <name type="scientific">Nonomuraea maheshkhaliensis</name>
    <dbReference type="NCBI Taxonomy" id="419590"/>
    <lineage>
        <taxon>Bacteria</taxon>
        <taxon>Bacillati</taxon>
        <taxon>Actinomycetota</taxon>
        <taxon>Actinomycetes</taxon>
        <taxon>Streptosporangiales</taxon>
        <taxon>Streptosporangiaceae</taxon>
        <taxon>Nonomuraea</taxon>
    </lineage>
</organism>
<dbReference type="EMBL" id="BAAAMU010000049">
    <property type="protein sequence ID" value="GAA1653958.1"/>
    <property type="molecule type" value="Genomic_DNA"/>
</dbReference>
<dbReference type="Proteomes" id="UP001500064">
    <property type="component" value="Unassembled WGS sequence"/>
</dbReference>
<keyword evidence="1" id="KW-1133">Transmembrane helix</keyword>
<comment type="caution">
    <text evidence="2">The sequence shown here is derived from an EMBL/GenBank/DDBJ whole genome shotgun (WGS) entry which is preliminary data.</text>
</comment>
<sequence>MPTIRLHHRDIGNDTSATLIAEHYQHSFELAYKYWRERNRLFVAMLGMLGFMAVISTRSQAGSLLVIGIANALGVQGEGGQTAAIQDSLPIALVNGVLLGVIAMLVFLVYQRTRYLKALYAYLGELESELRNLLELPETSIAFTRESDFYRKHSGVFAAHVLGAAYLAFGGVALAAVVLLRLYQDVQLSSSASFVVELAIGSVAILFFLGYVREEMWRKRP</sequence>
<keyword evidence="1" id="KW-0472">Membrane</keyword>
<reference evidence="3" key="1">
    <citation type="journal article" date="2019" name="Int. J. Syst. Evol. Microbiol.">
        <title>The Global Catalogue of Microorganisms (GCM) 10K type strain sequencing project: providing services to taxonomists for standard genome sequencing and annotation.</title>
        <authorList>
            <consortium name="The Broad Institute Genomics Platform"/>
            <consortium name="The Broad Institute Genome Sequencing Center for Infectious Disease"/>
            <person name="Wu L."/>
            <person name="Ma J."/>
        </authorList>
    </citation>
    <scope>NUCLEOTIDE SEQUENCE [LARGE SCALE GENOMIC DNA]</scope>
    <source>
        <strain evidence="3">JCM 13929</strain>
    </source>
</reference>
<gene>
    <name evidence="2" type="ORF">GCM10009733_059140</name>
</gene>
<name>A0ABP4RK60_9ACTN</name>
<accession>A0ABP4RK60</accession>
<proteinExistence type="predicted"/>
<keyword evidence="1" id="KW-0812">Transmembrane</keyword>
<feature type="transmembrane region" description="Helical" evidence="1">
    <location>
        <begin position="89"/>
        <end position="110"/>
    </location>
</feature>
<evidence type="ECO:0000256" key="1">
    <source>
        <dbReference type="SAM" id="Phobius"/>
    </source>
</evidence>
<dbReference type="RefSeq" id="WP_346109785.1">
    <property type="nucleotide sequence ID" value="NZ_BAAAMU010000049.1"/>
</dbReference>
<protein>
    <submittedName>
        <fullName evidence="2">Uncharacterized protein</fullName>
    </submittedName>
</protein>
<evidence type="ECO:0000313" key="2">
    <source>
        <dbReference type="EMBL" id="GAA1653958.1"/>
    </source>
</evidence>
<feature type="transmembrane region" description="Helical" evidence="1">
    <location>
        <begin position="41"/>
        <end position="69"/>
    </location>
</feature>
<feature type="transmembrane region" description="Helical" evidence="1">
    <location>
        <begin position="155"/>
        <end position="180"/>
    </location>
</feature>